<dbReference type="EMBL" id="KF516085">
    <property type="protein sequence ID" value="AII25940.1"/>
    <property type="molecule type" value="Genomic_DNA"/>
</dbReference>
<gene>
    <name evidence="2" type="primary">proC8</name>
</gene>
<dbReference type="InterPro" id="IPR055022">
    <property type="entry name" value="Hac8-like_N"/>
</dbReference>
<dbReference type="PROSITE" id="PS51318">
    <property type="entry name" value="TAT"/>
    <property type="match status" value="1"/>
</dbReference>
<sequence>MKEDDKTNEQGRINRRNVLKAVGAAGLFTAGSTGMAAAADQFSQAEEVKLLTGTEKRTLARELAETSAFRELAQRARADGAEIRSDADSVIAGYARGEGFAREVVQYNLENVRDAAEASIVVGRNPDTSEIEVASLDYYYETDDGVLDEVHRFKPTDGPETASDGATIVSVDTDAIRDARNRETELNTTKSTDTAPSPADIDVSGCDTCKFAASQICKVGCGASGTFICSVLSISIPVGGLSCFGLVRIVCTVADELSGCGDAVAEEACDRAGLC</sequence>
<feature type="domain" description="Halocin C8-like N-terminal" evidence="1">
    <location>
        <begin position="50"/>
        <end position="154"/>
    </location>
</feature>
<organism evidence="2">
    <name type="scientific">Natrinema sp. SSI9</name>
    <dbReference type="NCBI Taxonomy" id="1158312"/>
    <lineage>
        <taxon>Archaea</taxon>
        <taxon>Methanobacteriati</taxon>
        <taxon>Methanobacteriota</taxon>
        <taxon>Stenosarchaea group</taxon>
        <taxon>Halobacteria</taxon>
        <taxon>Halobacteriales</taxon>
        <taxon>Natrialbaceae</taxon>
        <taxon>Natrinema</taxon>
    </lineage>
</organism>
<proteinExistence type="predicted"/>
<dbReference type="Pfam" id="PF22862">
    <property type="entry name" value="Hac8_like_N"/>
    <property type="match status" value="1"/>
</dbReference>
<dbReference type="NCBIfam" id="TIGR04449">
    <property type="entry name" value="halocin_C8_dom"/>
    <property type="match status" value="1"/>
</dbReference>
<dbReference type="AlphaFoldDB" id="A0A0K0KFQ3"/>
<dbReference type="InterPro" id="IPR031033">
    <property type="entry name" value="Halocin_C8_dom"/>
</dbReference>
<evidence type="ECO:0000313" key="2">
    <source>
        <dbReference type="EMBL" id="AII25940.1"/>
    </source>
</evidence>
<evidence type="ECO:0000259" key="1">
    <source>
        <dbReference type="Pfam" id="PF22862"/>
    </source>
</evidence>
<protein>
    <submittedName>
        <fullName evidence="2">Halocin C8</fullName>
    </submittedName>
</protein>
<accession>A0A0K0KFQ3</accession>
<dbReference type="InterPro" id="IPR006311">
    <property type="entry name" value="TAT_signal"/>
</dbReference>
<reference evidence="2" key="1">
    <citation type="submission" date="2013-08" db="EMBL/GenBank/DDBJ databases">
        <title>Production of halocin C8 by Algerian halophilic archaea.</title>
        <authorList>
            <person name="Isaac S."/>
            <person name="Carre-Mlouka A."/>
            <person name="Peduzzi J."/>
        </authorList>
    </citation>
    <scope>NUCLEOTIDE SEQUENCE</scope>
    <source>
        <strain evidence="2">SSI9</strain>
    </source>
</reference>
<name>A0A0K0KFQ3_9EURY</name>